<accession>A0A7R9QLX3</accession>
<dbReference type="GO" id="GO:0005524">
    <property type="term" value="F:ATP binding"/>
    <property type="evidence" value="ECO:0007669"/>
    <property type="project" value="UniProtKB-UniRule"/>
</dbReference>
<dbReference type="EMBL" id="OC918854">
    <property type="protein sequence ID" value="CAD7650231.1"/>
    <property type="molecule type" value="Genomic_DNA"/>
</dbReference>
<dbReference type="PROSITE" id="PS00107">
    <property type="entry name" value="PROTEIN_KINASE_ATP"/>
    <property type="match status" value="1"/>
</dbReference>
<evidence type="ECO:0000256" key="1">
    <source>
        <dbReference type="PROSITE-ProRule" id="PRU10141"/>
    </source>
</evidence>
<evidence type="ECO:0000256" key="2">
    <source>
        <dbReference type="SAM" id="MobiDB-lite"/>
    </source>
</evidence>
<feature type="domain" description="Protein kinase" evidence="3">
    <location>
        <begin position="91"/>
        <end position="120"/>
    </location>
</feature>
<evidence type="ECO:0000313" key="4">
    <source>
        <dbReference type="EMBL" id="CAD7650231.1"/>
    </source>
</evidence>
<dbReference type="AlphaFoldDB" id="A0A7R9QLX3"/>
<dbReference type="EMBL" id="CAJPVJ010004029">
    <property type="protein sequence ID" value="CAG2168207.1"/>
    <property type="molecule type" value="Genomic_DNA"/>
</dbReference>
<keyword evidence="5" id="KW-1185">Reference proteome</keyword>
<feature type="region of interest" description="Disordered" evidence="2">
    <location>
        <begin position="1"/>
        <end position="35"/>
    </location>
</feature>
<sequence length="120" mass="13282">MLNKAVKPTDQTPIKGLSISSAQSSTYSEFKADSEDTISDIQEEEDNGLTLALSQSEVEPKDCKTMSHTLTIKDTAPAENISFENNYINLFEELSVIGSGGFGTVFKMKHRFDEHIYAVK</sequence>
<proteinExistence type="predicted"/>
<dbReference type="OrthoDB" id="5337378at2759"/>
<dbReference type="InterPro" id="IPR000719">
    <property type="entry name" value="Prot_kinase_dom"/>
</dbReference>
<organism evidence="4">
    <name type="scientific">Oppiella nova</name>
    <dbReference type="NCBI Taxonomy" id="334625"/>
    <lineage>
        <taxon>Eukaryota</taxon>
        <taxon>Metazoa</taxon>
        <taxon>Ecdysozoa</taxon>
        <taxon>Arthropoda</taxon>
        <taxon>Chelicerata</taxon>
        <taxon>Arachnida</taxon>
        <taxon>Acari</taxon>
        <taxon>Acariformes</taxon>
        <taxon>Sarcoptiformes</taxon>
        <taxon>Oribatida</taxon>
        <taxon>Brachypylina</taxon>
        <taxon>Oppioidea</taxon>
        <taxon>Oppiidae</taxon>
        <taxon>Oppiella</taxon>
    </lineage>
</organism>
<dbReference type="InterPro" id="IPR017441">
    <property type="entry name" value="Protein_kinase_ATP_BS"/>
</dbReference>
<feature type="compositionally biased region" description="Polar residues" evidence="2">
    <location>
        <begin position="18"/>
        <end position="28"/>
    </location>
</feature>
<dbReference type="Gene3D" id="3.30.200.20">
    <property type="entry name" value="Phosphorylase Kinase, domain 1"/>
    <property type="match status" value="1"/>
</dbReference>
<gene>
    <name evidence="4" type="ORF">ONB1V03_LOCUS7698</name>
</gene>
<feature type="binding site" evidence="1">
    <location>
        <position position="120"/>
    </location>
    <ligand>
        <name>ATP</name>
        <dbReference type="ChEBI" id="CHEBI:30616"/>
    </ligand>
</feature>
<keyword evidence="1" id="KW-0547">Nucleotide-binding</keyword>
<dbReference type="SUPFAM" id="SSF56112">
    <property type="entry name" value="Protein kinase-like (PK-like)"/>
    <property type="match status" value="1"/>
</dbReference>
<dbReference type="PROSITE" id="PS50011">
    <property type="entry name" value="PROTEIN_KINASE_DOM"/>
    <property type="match status" value="1"/>
</dbReference>
<name>A0A7R9QLX3_9ACAR</name>
<dbReference type="InterPro" id="IPR011009">
    <property type="entry name" value="Kinase-like_dom_sf"/>
</dbReference>
<dbReference type="Proteomes" id="UP000728032">
    <property type="component" value="Unassembled WGS sequence"/>
</dbReference>
<dbReference type="GO" id="GO:0004672">
    <property type="term" value="F:protein kinase activity"/>
    <property type="evidence" value="ECO:0007669"/>
    <property type="project" value="InterPro"/>
</dbReference>
<keyword evidence="1" id="KW-0067">ATP-binding</keyword>
<evidence type="ECO:0000259" key="3">
    <source>
        <dbReference type="PROSITE" id="PS50011"/>
    </source>
</evidence>
<reference evidence="4" key="1">
    <citation type="submission" date="2020-11" db="EMBL/GenBank/DDBJ databases">
        <authorList>
            <person name="Tran Van P."/>
        </authorList>
    </citation>
    <scope>NUCLEOTIDE SEQUENCE</scope>
</reference>
<evidence type="ECO:0000313" key="5">
    <source>
        <dbReference type="Proteomes" id="UP000728032"/>
    </source>
</evidence>
<protein>
    <recommendedName>
        <fullName evidence="3">Protein kinase domain-containing protein</fullName>
    </recommendedName>
</protein>